<accession>A0A271J0T0</accession>
<evidence type="ECO:0000256" key="1">
    <source>
        <dbReference type="SAM" id="SignalP"/>
    </source>
</evidence>
<dbReference type="Proteomes" id="UP000216339">
    <property type="component" value="Unassembled WGS sequence"/>
</dbReference>
<dbReference type="RefSeq" id="WP_095510787.1">
    <property type="nucleotide sequence ID" value="NZ_MQWD01000001.1"/>
</dbReference>
<reference evidence="2 3" key="1">
    <citation type="submission" date="2016-11" db="EMBL/GenBank/DDBJ databases">
        <title>Study of marine rhodopsin-containing bacteria.</title>
        <authorList>
            <person name="Yoshizawa S."/>
            <person name="Kumagai Y."/>
            <person name="Kogure K."/>
        </authorList>
    </citation>
    <scope>NUCLEOTIDE SEQUENCE [LARGE SCALE GENOMIC DNA]</scope>
    <source>
        <strain evidence="2 3">SAORIC-28</strain>
    </source>
</reference>
<feature type="signal peptide" evidence="1">
    <location>
        <begin position="1"/>
        <end position="26"/>
    </location>
</feature>
<evidence type="ECO:0008006" key="4">
    <source>
        <dbReference type="Google" id="ProtNLM"/>
    </source>
</evidence>
<keyword evidence="1" id="KW-0732">Signal</keyword>
<keyword evidence="3" id="KW-1185">Reference proteome</keyword>
<protein>
    <recommendedName>
        <fullName evidence="4">Lipoprotein</fullName>
    </recommendedName>
</protein>
<feature type="chain" id="PRO_5012063294" description="Lipoprotein" evidence="1">
    <location>
        <begin position="27"/>
        <end position="160"/>
    </location>
</feature>
<proteinExistence type="predicted"/>
<organism evidence="2 3">
    <name type="scientific">Rubrivirga marina</name>
    <dbReference type="NCBI Taxonomy" id="1196024"/>
    <lineage>
        <taxon>Bacteria</taxon>
        <taxon>Pseudomonadati</taxon>
        <taxon>Rhodothermota</taxon>
        <taxon>Rhodothermia</taxon>
        <taxon>Rhodothermales</taxon>
        <taxon>Rubricoccaceae</taxon>
        <taxon>Rubrivirga</taxon>
    </lineage>
</organism>
<sequence>MRRPLANGLCVIALLLAAAALPGCDAVETAATADAATVTETPLRTRFTLCTGEVVVLRGTTRSVDHVRADRGGGLHLTSNYTLHVTGTGSLGNTYRGNENGTLSLNLTAGQTYTITQSTRVIGRGAAPDFRLKAVLHVTANAQGVLTSVVERVRVSDTCG</sequence>
<evidence type="ECO:0000313" key="3">
    <source>
        <dbReference type="Proteomes" id="UP000216339"/>
    </source>
</evidence>
<name>A0A271J0T0_9BACT</name>
<dbReference type="EMBL" id="MQWD01000001">
    <property type="protein sequence ID" value="PAP77121.1"/>
    <property type="molecule type" value="Genomic_DNA"/>
</dbReference>
<dbReference type="AlphaFoldDB" id="A0A271J0T0"/>
<comment type="caution">
    <text evidence="2">The sequence shown here is derived from an EMBL/GenBank/DDBJ whole genome shotgun (WGS) entry which is preliminary data.</text>
</comment>
<evidence type="ECO:0000313" key="2">
    <source>
        <dbReference type="EMBL" id="PAP77121.1"/>
    </source>
</evidence>
<gene>
    <name evidence="2" type="ORF">BSZ37_12135</name>
</gene>